<reference evidence="4 6" key="2">
    <citation type="submission" date="2019-01" db="EMBL/GenBank/DDBJ databases">
        <title>High-quality-draft genome sequences of five non-tuberculosis mycobacteriaceae isolated from a nosocomial environment.</title>
        <authorList>
            <person name="Tiago I."/>
            <person name="Alarico S."/>
            <person name="Pereira S.G."/>
            <person name="Coelho C."/>
            <person name="Maranha A."/>
            <person name="Empadinhas N."/>
        </authorList>
    </citation>
    <scope>NUCLEOTIDE SEQUENCE [LARGE SCALE GENOMIC DNA]</scope>
    <source>
        <strain evidence="4 6">22DIII</strain>
    </source>
</reference>
<evidence type="ECO:0000256" key="2">
    <source>
        <dbReference type="SAM" id="SignalP"/>
    </source>
</evidence>
<feature type="compositionally biased region" description="Basic and acidic residues" evidence="1">
    <location>
        <begin position="55"/>
        <end position="66"/>
    </location>
</feature>
<evidence type="ECO:0000313" key="3">
    <source>
        <dbReference type="EMBL" id="KMO77327.1"/>
    </source>
</evidence>
<reference evidence="3 5" key="1">
    <citation type="journal article" date="2015" name="Genome Biol. Evol.">
        <title>Characterization of Three Mycobacterium spp. with Potential Use in Bioremediation by Genome Sequencing and Comparative Genomics.</title>
        <authorList>
            <person name="Das S."/>
            <person name="Pettersson B.M."/>
            <person name="Behra P.R."/>
            <person name="Ramesh M."/>
            <person name="Dasgupta S."/>
            <person name="Bhattacharya A."/>
            <person name="Kirsebom L.A."/>
        </authorList>
    </citation>
    <scope>NUCLEOTIDE SEQUENCE [LARGE SCALE GENOMIC DNA]</scope>
    <source>
        <strain evidence="3 5">DSM 44075</strain>
    </source>
</reference>
<gene>
    <name evidence="4" type="ORF">EUA04_18385</name>
    <name evidence="3" type="ORF">MOBUDSM44075_01896</name>
</gene>
<accession>A0A0J6W6Q9</accession>
<evidence type="ECO:0000313" key="5">
    <source>
        <dbReference type="Proteomes" id="UP000036313"/>
    </source>
</evidence>
<feature type="chain" id="PRO_5035992424" description="Secreted protein" evidence="2">
    <location>
        <begin position="32"/>
        <end position="99"/>
    </location>
</feature>
<dbReference type="Proteomes" id="UP000036313">
    <property type="component" value="Unassembled WGS sequence"/>
</dbReference>
<name>A0A0J6W6Q9_9MYCO</name>
<evidence type="ECO:0000256" key="1">
    <source>
        <dbReference type="SAM" id="MobiDB-lite"/>
    </source>
</evidence>
<sequence precursor="true">MNLTRTLGTSAVAGALLFTGLASGVAGIAAAEPGGPCGAPGAPACQPAPQPNGDWQRRGIDQGRQDHQPFQYQGQHVQPMPAGNGDGWGFWFLGRWIRL</sequence>
<dbReference type="EMBL" id="JYNU01000010">
    <property type="protein sequence ID" value="KMO77327.1"/>
    <property type="molecule type" value="Genomic_DNA"/>
</dbReference>
<dbReference type="Proteomes" id="UP000294952">
    <property type="component" value="Unassembled WGS sequence"/>
</dbReference>
<proteinExistence type="predicted"/>
<keyword evidence="2" id="KW-0732">Signal</keyword>
<feature type="signal peptide" evidence="2">
    <location>
        <begin position="1"/>
        <end position="31"/>
    </location>
</feature>
<evidence type="ECO:0000313" key="4">
    <source>
        <dbReference type="EMBL" id="TDL06795.1"/>
    </source>
</evidence>
<feature type="compositionally biased region" description="Low complexity" evidence="1">
    <location>
        <begin position="35"/>
        <end position="53"/>
    </location>
</feature>
<protein>
    <recommendedName>
        <fullName evidence="7">Secreted protein</fullName>
    </recommendedName>
</protein>
<organism evidence="3 5">
    <name type="scientific">Mycolicibacterium obuense</name>
    <dbReference type="NCBI Taxonomy" id="1807"/>
    <lineage>
        <taxon>Bacteria</taxon>
        <taxon>Bacillati</taxon>
        <taxon>Actinomycetota</taxon>
        <taxon>Actinomycetes</taxon>
        <taxon>Mycobacteriales</taxon>
        <taxon>Mycobacteriaceae</taxon>
        <taxon>Mycolicibacterium</taxon>
    </lineage>
</organism>
<dbReference type="PATRIC" id="fig|1807.14.peg.1910"/>
<dbReference type="EMBL" id="SDLP01000005">
    <property type="protein sequence ID" value="TDL06795.1"/>
    <property type="molecule type" value="Genomic_DNA"/>
</dbReference>
<evidence type="ECO:0008006" key="7">
    <source>
        <dbReference type="Google" id="ProtNLM"/>
    </source>
</evidence>
<feature type="region of interest" description="Disordered" evidence="1">
    <location>
        <begin position="35"/>
        <end position="66"/>
    </location>
</feature>
<dbReference type="AlphaFoldDB" id="A0A0J6W6Q9"/>
<evidence type="ECO:0000313" key="6">
    <source>
        <dbReference type="Proteomes" id="UP000294952"/>
    </source>
</evidence>
<comment type="caution">
    <text evidence="3">The sequence shown here is derived from an EMBL/GenBank/DDBJ whole genome shotgun (WGS) entry which is preliminary data.</text>
</comment>